<evidence type="ECO:0000313" key="1">
    <source>
        <dbReference type="EMBL" id="MBC5637920.1"/>
    </source>
</evidence>
<reference evidence="1" key="1">
    <citation type="submission" date="2020-08" db="EMBL/GenBank/DDBJ databases">
        <title>Genome public.</title>
        <authorList>
            <person name="Liu C."/>
            <person name="Sun Q."/>
        </authorList>
    </citation>
    <scope>NUCLEOTIDE SEQUENCE</scope>
    <source>
        <strain evidence="1">BX22</strain>
    </source>
</reference>
<sequence length="233" mass="26256">MSMKKKLGMGITSAVLGIALIGGGTFAYFSDTAAQTNTFASGTIQLDVDPTVQVEMDNLKPGDWMPRSFELQNNGTLDIKYVDLKTEYAVTRNGEAVSNDLADAYAEQLYVQFLKNTSGDADYEVLFEVSLKDLRDLTPEDLATKVNLENIMVEEGYRYWEWIIWPVFGKWITVDPVFDDVPEEVYGIEAGDKANFDVQFRFNDTGVAQNELQNLDLELTWSFEGYQTDGEEK</sequence>
<dbReference type="InterPro" id="IPR023833">
    <property type="entry name" value="Signal_pept_SipW-depend-type"/>
</dbReference>
<keyword evidence="2" id="KW-1185">Reference proteome</keyword>
<dbReference type="Proteomes" id="UP000637359">
    <property type="component" value="Unassembled WGS sequence"/>
</dbReference>
<organism evidence="1 2">
    <name type="scientific">Ornithinibacillus hominis</name>
    <dbReference type="NCBI Taxonomy" id="2763055"/>
    <lineage>
        <taxon>Bacteria</taxon>
        <taxon>Bacillati</taxon>
        <taxon>Bacillota</taxon>
        <taxon>Bacilli</taxon>
        <taxon>Bacillales</taxon>
        <taxon>Bacillaceae</taxon>
        <taxon>Ornithinibacillus</taxon>
    </lineage>
</organism>
<dbReference type="InterPro" id="IPR022121">
    <property type="entry name" value="Peptidase_M73_camelysin"/>
</dbReference>
<proteinExistence type="predicted"/>
<gene>
    <name evidence="1" type="ORF">H8S33_14005</name>
</gene>
<dbReference type="Pfam" id="PF12389">
    <property type="entry name" value="Peptidase_M73"/>
    <property type="match status" value="2"/>
</dbReference>
<dbReference type="NCBIfam" id="TIGR04088">
    <property type="entry name" value="cognate_SipW"/>
    <property type="match status" value="1"/>
</dbReference>
<accession>A0A923L7G8</accession>
<evidence type="ECO:0000313" key="2">
    <source>
        <dbReference type="Proteomes" id="UP000637359"/>
    </source>
</evidence>
<protein>
    <submittedName>
        <fullName evidence="1">Spore coat protein</fullName>
    </submittedName>
</protein>
<name>A0A923L7G8_9BACI</name>
<dbReference type="EMBL" id="JACOOL010000010">
    <property type="protein sequence ID" value="MBC5637920.1"/>
    <property type="molecule type" value="Genomic_DNA"/>
</dbReference>
<keyword evidence="1" id="KW-0946">Virion</keyword>
<comment type="caution">
    <text evidence="1">The sequence shown here is derived from an EMBL/GenBank/DDBJ whole genome shotgun (WGS) entry which is preliminary data.</text>
</comment>
<dbReference type="AlphaFoldDB" id="A0A923L7G8"/>
<keyword evidence="1" id="KW-0167">Capsid protein</keyword>